<dbReference type="EMBL" id="JACVVK020000453">
    <property type="protein sequence ID" value="KAK7473935.1"/>
    <property type="molecule type" value="Genomic_DNA"/>
</dbReference>
<evidence type="ECO:0000313" key="1">
    <source>
        <dbReference type="EMBL" id="KAK7473935.1"/>
    </source>
</evidence>
<name>A0ABD0JGG5_9CAEN</name>
<protein>
    <submittedName>
        <fullName evidence="1">Uncharacterized protein</fullName>
    </submittedName>
</protein>
<keyword evidence="2" id="KW-1185">Reference proteome</keyword>
<comment type="caution">
    <text evidence="1">The sequence shown here is derived from an EMBL/GenBank/DDBJ whole genome shotgun (WGS) entry which is preliminary data.</text>
</comment>
<accession>A0ABD0JGG5</accession>
<proteinExistence type="predicted"/>
<reference evidence="1 2" key="1">
    <citation type="journal article" date="2023" name="Sci. Data">
        <title>Genome assembly of the Korean intertidal mud-creeper Batillaria attramentaria.</title>
        <authorList>
            <person name="Patra A.K."/>
            <person name="Ho P.T."/>
            <person name="Jun S."/>
            <person name="Lee S.J."/>
            <person name="Kim Y."/>
            <person name="Won Y.J."/>
        </authorList>
    </citation>
    <scope>NUCLEOTIDE SEQUENCE [LARGE SCALE GENOMIC DNA]</scope>
    <source>
        <strain evidence="1">Wonlab-2016</strain>
    </source>
</reference>
<organism evidence="1 2">
    <name type="scientific">Batillaria attramentaria</name>
    <dbReference type="NCBI Taxonomy" id="370345"/>
    <lineage>
        <taxon>Eukaryota</taxon>
        <taxon>Metazoa</taxon>
        <taxon>Spiralia</taxon>
        <taxon>Lophotrochozoa</taxon>
        <taxon>Mollusca</taxon>
        <taxon>Gastropoda</taxon>
        <taxon>Caenogastropoda</taxon>
        <taxon>Sorbeoconcha</taxon>
        <taxon>Cerithioidea</taxon>
        <taxon>Batillariidae</taxon>
        <taxon>Batillaria</taxon>
    </lineage>
</organism>
<evidence type="ECO:0000313" key="2">
    <source>
        <dbReference type="Proteomes" id="UP001519460"/>
    </source>
</evidence>
<dbReference type="Proteomes" id="UP001519460">
    <property type="component" value="Unassembled WGS sequence"/>
</dbReference>
<sequence>MSFLLAQKRSRQNRCTFTPQTVSTEKVTRRHRSIYYSRVSGFIAYRSCCSETTALTSSDSLPNIIEYLSTSTRTPIHRCPRSPYTEGFTLVPPGKPRWEIKRPANEALGNRTRGPLANPQYML</sequence>
<gene>
    <name evidence="1" type="ORF">BaRGS_00034840</name>
</gene>
<dbReference type="AlphaFoldDB" id="A0ABD0JGG5"/>